<dbReference type="AlphaFoldDB" id="A0A2M8G7W7"/>
<gene>
    <name evidence="3" type="ORF">CO015_00945</name>
</gene>
<sequence length="87" mass="9844">MPVYAQELSDKGFSTNEVLPPGQNTFPTLTQIVLGVFVLFLFVSLYLNFKNKRQKAKLPVKPDSSKKNNQAPPTSKTQDIQKVYGKW</sequence>
<reference evidence="4" key="1">
    <citation type="submission" date="2017-09" db="EMBL/GenBank/DDBJ databases">
        <title>Depth-based differentiation of microbial function through sediment-hosted aquifers and enrichment of novel symbionts in the deep terrestrial subsurface.</title>
        <authorList>
            <person name="Probst A.J."/>
            <person name="Ladd B."/>
            <person name="Jarett J.K."/>
            <person name="Geller-Mcgrath D.E."/>
            <person name="Sieber C.M.K."/>
            <person name="Emerson J.B."/>
            <person name="Anantharaman K."/>
            <person name="Thomas B.C."/>
            <person name="Malmstrom R."/>
            <person name="Stieglmeier M."/>
            <person name="Klingl A."/>
            <person name="Woyke T."/>
            <person name="Ryan C.M."/>
            <person name="Banfield J.F."/>
        </authorList>
    </citation>
    <scope>NUCLEOTIDE SEQUENCE [LARGE SCALE GENOMIC DNA]</scope>
</reference>
<evidence type="ECO:0000256" key="1">
    <source>
        <dbReference type="SAM" id="MobiDB-lite"/>
    </source>
</evidence>
<keyword evidence="2" id="KW-0812">Transmembrane</keyword>
<evidence type="ECO:0000313" key="3">
    <source>
        <dbReference type="EMBL" id="PJC69276.1"/>
    </source>
</evidence>
<dbReference type="EMBL" id="PFQS01000017">
    <property type="protein sequence ID" value="PJC69276.1"/>
    <property type="molecule type" value="Genomic_DNA"/>
</dbReference>
<organism evidence="3 4">
    <name type="scientific">candidate division WWE3 bacterium CG_4_8_14_3_um_filter_42_11</name>
    <dbReference type="NCBI Taxonomy" id="1975076"/>
    <lineage>
        <taxon>Bacteria</taxon>
        <taxon>Katanobacteria</taxon>
    </lineage>
</organism>
<evidence type="ECO:0000313" key="4">
    <source>
        <dbReference type="Proteomes" id="UP000229438"/>
    </source>
</evidence>
<accession>A0A2M8G7W7</accession>
<feature type="transmembrane region" description="Helical" evidence="2">
    <location>
        <begin position="29"/>
        <end position="49"/>
    </location>
</feature>
<proteinExistence type="predicted"/>
<protein>
    <submittedName>
        <fullName evidence="3">Uncharacterized protein</fullName>
    </submittedName>
</protein>
<evidence type="ECO:0000256" key="2">
    <source>
        <dbReference type="SAM" id="Phobius"/>
    </source>
</evidence>
<comment type="caution">
    <text evidence="3">The sequence shown here is derived from an EMBL/GenBank/DDBJ whole genome shotgun (WGS) entry which is preliminary data.</text>
</comment>
<feature type="region of interest" description="Disordered" evidence="1">
    <location>
        <begin position="53"/>
        <end position="87"/>
    </location>
</feature>
<name>A0A2M8G7W7_UNCKA</name>
<keyword evidence="2" id="KW-0472">Membrane</keyword>
<dbReference type="Proteomes" id="UP000229438">
    <property type="component" value="Unassembled WGS sequence"/>
</dbReference>
<keyword evidence="2" id="KW-1133">Transmembrane helix</keyword>
<feature type="compositionally biased region" description="Polar residues" evidence="1">
    <location>
        <begin position="67"/>
        <end position="80"/>
    </location>
</feature>